<reference evidence="2" key="1">
    <citation type="submission" date="2016-07" db="EMBL/GenBank/DDBJ databases">
        <title>Frankia sp. NRRL B-16219 Genome sequencing.</title>
        <authorList>
            <person name="Ghodhbane-Gtari F."/>
            <person name="Swanson E."/>
            <person name="Gueddou A."/>
            <person name="Louati M."/>
            <person name="Nouioui I."/>
            <person name="Hezbri K."/>
            <person name="Abebe-Akele F."/>
            <person name="Simpson S."/>
            <person name="Morris K."/>
            <person name="Thomas K."/>
            <person name="Gtari M."/>
            <person name="Tisa L.S."/>
        </authorList>
    </citation>
    <scope>NUCLEOTIDE SEQUENCE [LARGE SCALE GENOMIC DNA]</scope>
    <source>
        <strain evidence="2">NRRL B-16219</strain>
    </source>
</reference>
<keyword evidence="2" id="KW-1185">Reference proteome</keyword>
<dbReference type="Proteomes" id="UP000179769">
    <property type="component" value="Unassembled WGS sequence"/>
</dbReference>
<proteinExistence type="predicted"/>
<evidence type="ECO:0000313" key="1">
    <source>
        <dbReference type="EMBL" id="OHV28378.1"/>
    </source>
</evidence>
<name>A0A1S1Q0F6_9ACTN</name>
<evidence type="ECO:0008006" key="3">
    <source>
        <dbReference type="Google" id="ProtNLM"/>
    </source>
</evidence>
<dbReference type="RefSeq" id="WP_071063502.1">
    <property type="nucleotide sequence ID" value="NZ_MAXA01000213.1"/>
</dbReference>
<dbReference type="InterPro" id="IPR011990">
    <property type="entry name" value="TPR-like_helical_dom_sf"/>
</dbReference>
<dbReference type="OrthoDB" id="2380776at2"/>
<comment type="caution">
    <text evidence="1">The sequence shown here is derived from an EMBL/GenBank/DDBJ whole genome shotgun (WGS) entry which is preliminary data.</text>
</comment>
<sequence length="421" mass="43989">MAADDNAPTGTDTYAGCARPQPVGVFPLPAGFLLVPGGETTSGLRRTLADGRLPSAWPPELAALELAYRGNVIAAVELLRGDDPVTRYNRFVLRPAGRPPEDPAALREALGAELGILVDVVRFALGELDEPPPLTSETGEIAALAWSAHAAHAMAAGRLDDAARMLGEGIAAAADPSPGLAAQLMATAAGLRRDAEGPSPAVATDLTAALAALEHTDLATGRAELHLTLGSVHHELAGDDLAGLRTAAEHYLAALRLITVDTAPELFASAQVNLAAAYLAMPMNSASDQLRIGVAMQGLRTALTVYTRQSYPEQWASTQLSLANALVYAPSAHRRDNLVEAVGRYQEVITTREGLADPLSYARALANQGNALAHLGAFPQATAVLHEARSIFEQNGETGAAAAVREVLDEITRHVAMSRAT</sequence>
<evidence type="ECO:0000313" key="2">
    <source>
        <dbReference type="Proteomes" id="UP000179769"/>
    </source>
</evidence>
<dbReference type="AlphaFoldDB" id="A0A1S1Q0F6"/>
<accession>A0A1S1Q0F6</accession>
<organism evidence="1 2">
    <name type="scientific">Parafrankia soli</name>
    <dbReference type="NCBI Taxonomy" id="2599596"/>
    <lineage>
        <taxon>Bacteria</taxon>
        <taxon>Bacillati</taxon>
        <taxon>Actinomycetota</taxon>
        <taxon>Actinomycetes</taxon>
        <taxon>Frankiales</taxon>
        <taxon>Frankiaceae</taxon>
        <taxon>Parafrankia</taxon>
    </lineage>
</organism>
<protein>
    <recommendedName>
        <fullName evidence="3">Tetratricopeptide repeat protein</fullName>
    </recommendedName>
</protein>
<gene>
    <name evidence="1" type="ORF">BBK14_03185</name>
</gene>
<dbReference type="Gene3D" id="1.25.40.10">
    <property type="entry name" value="Tetratricopeptide repeat domain"/>
    <property type="match status" value="1"/>
</dbReference>
<dbReference type="SUPFAM" id="SSF48452">
    <property type="entry name" value="TPR-like"/>
    <property type="match status" value="1"/>
</dbReference>
<dbReference type="EMBL" id="MAXA01000213">
    <property type="protein sequence ID" value="OHV28378.1"/>
    <property type="molecule type" value="Genomic_DNA"/>
</dbReference>